<organism evidence="1 2">
    <name type="scientific">Yimella lutea</name>
    <dbReference type="NCBI Taxonomy" id="587872"/>
    <lineage>
        <taxon>Bacteria</taxon>
        <taxon>Bacillati</taxon>
        <taxon>Actinomycetota</taxon>
        <taxon>Actinomycetes</taxon>
        <taxon>Micrococcales</taxon>
        <taxon>Dermacoccaceae</taxon>
        <taxon>Yimella</taxon>
    </lineage>
</organism>
<evidence type="ECO:0000313" key="1">
    <source>
        <dbReference type="EMBL" id="TQJ14469.1"/>
    </source>
</evidence>
<accession>A0A542EGM4</accession>
<dbReference type="Gene3D" id="3.40.50.1000">
    <property type="entry name" value="HAD superfamily/HAD-like"/>
    <property type="match status" value="1"/>
</dbReference>
<comment type="caution">
    <text evidence="1">The sequence shown here is derived from an EMBL/GenBank/DDBJ whole genome shotgun (WGS) entry which is preliminary data.</text>
</comment>
<protein>
    <submittedName>
        <fullName evidence="1">Putative hydrolase of the HAD superfamily</fullName>
    </submittedName>
</protein>
<dbReference type="SUPFAM" id="SSF56784">
    <property type="entry name" value="HAD-like"/>
    <property type="match status" value="1"/>
</dbReference>
<proteinExistence type="predicted"/>
<dbReference type="Proteomes" id="UP000320806">
    <property type="component" value="Unassembled WGS sequence"/>
</dbReference>
<dbReference type="InterPro" id="IPR006439">
    <property type="entry name" value="HAD-SF_hydro_IA"/>
</dbReference>
<evidence type="ECO:0000313" key="2">
    <source>
        <dbReference type="Proteomes" id="UP000320806"/>
    </source>
</evidence>
<dbReference type="Pfam" id="PF00702">
    <property type="entry name" value="Hydrolase"/>
    <property type="match status" value="1"/>
</dbReference>
<dbReference type="EMBL" id="VFMO01000001">
    <property type="protein sequence ID" value="TQJ14469.1"/>
    <property type="molecule type" value="Genomic_DNA"/>
</dbReference>
<dbReference type="OrthoDB" id="9797415at2"/>
<dbReference type="InterPro" id="IPR023214">
    <property type="entry name" value="HAD_sf"/>
</dbReference>
<dbReference type="PANTHER" id="PTHR43611:SF3">
    <property type="entry name" value="FLAVIN MONONUCLEOTIDE HYDROLASE 1, CHLOROPLATIC"/>
    <property type="match status" value="1"/>
</dbReference>
<dbReference type="RefSeq" id="WP_141928272.1">
    <property type="nucleotide sequence ID" value="NZ_BAABCI010000011.1"/>
</dbReference>
<dbReference type="GO" id="GO:0016787">
    <property type="term" value="F:hydrolase activity"/>
    <property type="evidence" value="ECO:0007669"/>
    <property type="project" value="UniProtKB-KW"/>
</dbReference>
<name>A0A542EGM4_9MICO</name>
<dbReference type="NCBIfam" id="TIGR01509">
    <property type="entry name" value="HAD-SF-IA-v3"/>
    <property type="match status" value="1"/>
</dbReference>
<keyword evidence="1" id="KW-0378">Hydrolase</keyword>
<keyword evidence="2" id="KW-1185">Reference proteome</keyword>
<dbReference type="InterPro" id="IPR036412">
    <property type="entry name" value="HAD-like_sf"/>
</dbReference>
<sequence length="213" mass="22530">MNPVIVWTDFGGVVVPGPRESLPAFAGELGVSTARMTSALTMLASELGTAEPLAMIEAGRMPEGEWCRRLGKHLGVSVPQTALAGPWFVDRPVNEPWLAVLRAVRGAGVSVGLLSNMPPSWASAWRRMVPAVTFDVVLTSAQAGCRKPEPAIFAAAECTVTTRTARHVLVDDSIENCQGARAAGWLAVHFTSAVQADADLTKVLGNEGERNDG</sequence>
<dbReference type="PANTHER" id="PTHR43611">
    <property type="entry name" value="ALPHA-D-GLUCOSE 1-PHOSPHATE PHOSPHATASE"/>
    <property type="match status" value="1"/>
</dbReference>
<reference evidence="1 2" key="1">
    <citation type="submission" date="2019-06" db="EMBL/GenBank/DDBJ databases">
        <title>Sequencing the genomes of 1000 actinobacteria strains.</title>
        <authorList>
            <person name="Klenk H.-P."/>
        </authorList>
    </citation>
    <scope>NUCLEOTIDE SEQUENCE [LARGE SCALE GENOMIC DNA]</scope>
    <source>
        <strain evidence="1 2">DSM 19828</strain>
    </source>
</reference>
<gene>
    <name evidence="1" type="ORF">FB459_1932</name>
</gene>
<dbReference type="AlphaFoldDB" id="A0A542EGM4"/>